<dbReference type="Pfam" id="PF01724">
    <property type="entry name" value="DUF29"/>
    <property type="match status" value="1"/>
</dbReference>
<dbReference type="EMBL" id="JAYGIE010000003">
    <property type="protein sequence ID" value="MEA5476242.1"/>
    <property type="molecule type" value="Genomic_DNA"/>
</dbReference>
<evidence type="ECO:0000313" key="1">
    <source>
        <dbReference type="EMBL" id="MEA5476242.1"/>
    </source>
</evidence>
<gene>
    <name evidence="1" type="ORF">VB774_01295</name>
</gene>
<dbReference type="Proteomes" id="UP001301388">
    <property type="component" value="Unassembled WGS sequence"/>
</dbReference>
<sequence length="174" mass="20675">MSYSEQKTFGNLLELSCFNIALLYMSKLYDQDFYGWVQWQEQALARHEVSALDWQNLLEEVQALGRQEYRELVSHLGVLLGHLLKWEYQPDRRSRSWFLTIREQRRAINRHFHRNPSLKSRIVEALADGFESGVDLALRETNLPLRAFPESCPYKFEDIVTENFICDTSQDWEQ</sequence>
<evidence type="ECO:0000313" key="2">
    <source>
        <dbReference type="Proteomes" id="UP001301388"/>
    </source>
</evidence>
<organism evidence="1 2">
    <name type="scientific">Pseudanabaena galeata UHCC 0370</name>
    <dbReference type="NCBI Taxonomy" id="3110310"/>
    <lineage>
        <taxon>Bacteria</taxon>
        <taxon>Bacillati</taxon>
        <taxon>Cyanobacteriota</taxon>
        <taxon>Cyanophyceae</taxon>
        <taxon>Pseudanabaenales</taxon>
        <taxon>Pseudanabaenaceae</taxon>
        <taxon>Pseudanabaena</taxon>
    </lineage>
</organism>
<protein>
    <submittedName>
        <fullName evidence="1">DUF29 domain-containing protein</fullName>
    </submittedName>
</protein>
<dbReference type="InterPro" id="IPR002636">
    <property type="entry name" value="DUF29"/>
</dbReference>
<dbReference type="Gene3D" id="1.20.1220.20">
    <property type="entry name" value="Uncharcterised protein PF01724"/>
    <property type="match status" value="1"/>
</dbReference>
<comment type="caution">
    <text evidence="1">The sequence shown here is derived from an EMBL/GenBank/DDBJ whole genome shotgun (WGS) entry which is preliminary data.</text>
</comment>
<accession>A0ABU5TD93</accession>
<dbReference type="PANTHER" id="PTHR34235">
    <property type="entry name" value="SLR1203 PROTEIN-RELATED"/>
    <property type="match status" value="1"/>
</dbReference>
<name>A0ABU5TD93_9CYAN</name>
<keyword evidence="2" id="KW-1185">Reference proteome</keyword>
<proteinExistence type="predicted"/>
<reference evidence="1 2" key="1">
    <citation type="submission" date="2023-12" db="EMBL/GenBank/DDBJ databases">
        <title>Baltic Sea Cyanobacteria.</title>
        <authorList>
            <person name="Delbaje E."/>
            <person name="Fewer D.P."/>
            <person name="Shishido T.K."/>
        </authorList>
    </citation>
    <scope>NUCLEOTIDE SEQUENCE [LARGE SCALE GENOMIC DNA]</scope>
    <source>
        <strain evidence="1 2">UHCC 0370</strain>
    </source>
</reference>